<evidence type="ECO:0000313" key="3">
    <source>
        <dbReference type="EMBL" id="KAB7518671.1"/>
    </source>
</evidence>
<dbReference type="EMBL" id="QMDY01000003">
    <property type="protein sequence ID" value="KAB7518671.1"/>
    <property type="molecule type" value="Genomic_DNA"/>
</dbReference>
<dbReference type="SUPFAM" id="SSF160104">
    <property type="entry name" value="Acetoacetate decarboxylase-like"/>
    <property type="match status" value="1"/>
</dbReference>
<dbReference type="EMBL" id="QKKZ01000003">
    <property type="protein sequence ID" value="KAB7514016.1"/>
    <property type="molecule type" value="Genomic_DNA"/>
</dbReference>
<dbReference type="PANTHER" id="PTHR39186">
    <property type="entry name" value="DUF2071 FAMILY PROTEIN"/>
    <property type="match status" value="1"/>
</dbReference>
<dbReference type="PANTHER" id="PTHR39186:SF1">
    <property type="entry name" value="DUF2071 DOMAIN-CONTAINING PROTEIN"/>
    <property type="match status" value="1"/>
</dbReference>
<dbReference type="Proteomes" id="UP000326865">
    <property type="component" value="Unassembled WGS sequence"/>
</dbReference>
<dbReference type="RefSeq" id="WP_152120743.1">
    <property type="nucleotide sequence ID" value="NZ_QJOW01000004.1"/>
</dbReference>
<evidence type="ECO:0000313" key="6">
    <source>
        <dbReference type="Proteomes" id="UP000326865"/>
    </source>
</evidence>
<accession>A0A5N5U753</accession>
<evidence type="ECO:0000313" key="1">
    <source>
        <dbReference type="EMBL" id="KAB7514016.1"/>
    </source>
</evidence>
<dbReference type="InterPro" id="IPR023375">
    <property type="entry name" value="ADC_dom_sf"/>
</dbReference>
<reference evidence="4 5" key="1">
    <citation type="submission" date="2019-10" db="EMBL/GenBank/DDBJ databases">
        <title>Unraveling microbial dark matter from salterns through culturing: the case of the genus Halosegnis.</title>
        <authorList>
            <person name="Duran-Viseras A."/>
            <person name="Andrei A.-S."/>
            <person name="Vera-Gargallo B."/>
            <person name="Ghai R."/>
            <person name="Sanchez-Porro C."/>
            <person name="Ventosa A."/>
        </authorList>
    </citation>
    <scope>NUCLEOTIDE SEQUENCE [LARGE SCALE GENOMIC DNA]</scope>
    <source>
        <strain evidence="2 5">F17-44</strain>
        <strain evidence="1 6">F18-79</strain>
        <strain evidence="3 4">F19-13</strain>
    </source>
</reference>
<dbReference type="Proteomes" id="UP000326207">
    <property type="component" value="Unassembled WGS sequence"/>
</dbReference>
<dbReference type="Gene3D" id="2.40.400.10">
    <property type="entry name" value="Acetoacetate decarboxylase-like"/>
    <property type="match status" value="1"/>
</dbReference>
<accession>A0A5N5U5V1</accession>
<accession>A0A5N5UJM8</accession>
<sequence length="235" mass="26641">MSTDSRNFAGPAVLSMVWRDALFAHWEMPPERIQETLPEGLSVDTHDGKAYLGVVPFVMDDISPRGVPFGLSFGELNLRTYVRDAEGEPGIYFYNLDADDRLGVHVARGLFQLPYYRADIDVGHDGQAVNFRSRRVGDGEPAAFDATYEPAGARLDAEKGSLPHFLTERYRFYTEGRGQLFYGDIDHPPWPLTEAEVEVRENDLFRVNGFEEPESEPFFYYAPRTDVTAGRIHRV</sequence>
<keyword evidence="6" id="KW-1185">Reference proteome</keyword>
<dbReference type="Pfam" id="PF09844">
    <property type="entry name" value="DUF2071"/>
    <property type="match status" value="1"/>
</dbReference>
<dbReference type="InterPro" id="IPR018644">
    <property type="entry name" value="DUF2071"/>
</dbReference>
<proteinExistence type="predicted"/>
<comment type="caution">
    <text evidence="3">The sequence shown here is derived from an EMBL/GenBank/DDBJ whole genome shotgun (WGS) entry which is preliminary data.</text>
</comment>
<evidence type="ECO:0000313" key="2">
    <source>
        <dbReference type="EMBL" id="KAB7514415.1"/>
    </source>
</evidence>
<gene>
    <name evidence="1" type="ORF">DM867_09565</name>
    <name evidence="2" type="ORF">DMP03_11200</name>
    <name evidence="3" type="ORF">DP108_05710</name>
</gene>
<name>A0A5N5UJM8_9EURY</name>
<dbReference type="AlphaFoldDB" id="A0A5N5UJM8"/>
<dbReference type="EMBL" id="QJOW01000004">
    <property type="protein sequence ID" value="KAB7514415.1"/>
    <property type="molecule type" value="Genomic_DNA"/>
</dbReference>
<dbReference type="Proteomes" id="UP000326302">
    <property type="component" value="Unassembled WGS sequence"/>
</dbReference>
<protein>
    <submittedName>
        <fullName evidence="3">DUF2071 domain-containing protein</fullName>
    </submittedName>
</protein>
<evidence type="ECO:0000313" key="5">
    <source>
        <dbReference type="Proteomes" id="UP000326302"/>
    </source>
</evidence>
<organism evidence="3 4">
    <name type="scientific">Halosegnis rubeus</name>
    <dbReference type="NCBI Taxonomy" id="2212850"/>
    <lineage>
        <taxon>Archaea</taxon>
        <taxon>Methanobacteriati</taxon>
        <taxon>Methanobacteriota</taxon>
        <taxon>Stenosarchaea group</taxon>
        <taxon>Halobacteria</taxon>
        <taxon>Halobacteriales</taxon>
        <taxon>Natronomonadaceae</taxon>
        <taxon>Halosegnis</taxon>
    </lineage>
</organism>
<dbReference type="OrthoDB" id="233478at2157"/>
<evidence type="ECO:0000313" key="4">
    <source>
        <dbReference type="Proteomes" id="UP000326207"/>
    </source>
</evidence>